<proteinExistence type="predicted"/>
<name>A0A9N8ZUD9_9GLOM</name>
<protein>
    <submittedName>
        <fullName evidence="6">11944_t:CDS:1</fullName>
    </submittedName>
</protein>
<dbReference type="Gene3D" id="1.25.40.630">
    <property type="match status" value="1"/>
</dbReference>
<dbReference type="InterPro" id="IPR025742">
    <property type="entry name" value="CSTF2_hinge"/>
</dbReference>
<keyword evidence="7" id="KW-1185">Reference proteome</keyword>
<reference evidence="6" key="1">
    <citation type="submission" date="2021-06" db="EMBL/GenBank/DDBJ databases">
        <authorList>
            <person name="Kallberg Y."/>
            <person name="Tangrot J."/>
            <person name="Rosling A."/>
        </authorList>
    </citation>
    <scope>NUCLEOTIDE SEQUENCE</scope>
    <source>
        <strain evidence="6">AZ414A</strain>
    </source>
</reference>
<dbReference type="PANTHER" id="PTHR45735">
    <property type="entry name" value="CLEAVAGE STIMULATION FACTOR SUBUNIT 2"/>
    <property type="match status" value="1"/>
</dbReference>
<evidence type="ECO:0000256" key="1">
    <source>
        <dbReference type="ARBA" id="ARBA00004123"/>
    </source>
</evidence>
<dbReference type="Proteomes" id="UP000789706">
    <property type="component" value="Unassembled WGS sequence"/>
</dbReference>
<evidence type="ECO:0000256" key="2">
    <source>
        <dbReference type="ARBA" id="ARBA00023242"/>
    </source>
</evidence>
<feature type="domain" description="RRM" evidence="5">
    <location>
        <begin position="18"/>
        <end position="96"/>
    </location>
</feature>
<dbReference type="InterPro" id="IPR012677">
    <property type="entry name" value="Nucleotide-bd_a/b_plait_sf"/>
</dbReference>
<dbReference type="InterPro" id="IPR000504">
    <property type="entry name" value="RRM_dom"/>
</dbReference>
<organism evidence="6 7">
    <name type="scientific">Diversispora eburnea</name>
    <dbReference type="NCBI Taxonomy" id="1213867"/>
    <lineage>
        <taxon>Eukaryota</taxon>
        <taxon>Fungi</taxon>
        <taxon>Fungi incertae sedis</taxon>
        <taxon>Mucoromycota</taxon>
        <taxon>Glomeromycotina</taxon>
        <taxon>Glomeromycetes</taxon>
        <taxon>Diversisporales</taxon>
        <taxon>Diversisporaceae</taxon>
        <taxon>Diversispora</taxon>
    </lineage>
</organism>
<dbReference type="Pfam" id="PF14304">
    <property type="entry name" value="CSTF_C"/>
    <property type="match status" value="1"/>
</dbReference>
<dbReference type="InterPro" id="IPR035979">
    <property type="entry name" value="RBD_domain_sf"/>
</dbReference>
<dbReference type="InterPro" id="IPR026896">
    <property type="entry name" value="CSTF_C"/>
</dbReference>
<dbReference type="CDD" id="cd12398">
    <property type="entry name" value="RRM_CSTF2_RNA15_like"/>
    <property type="match status" value="1"/>
</dbReference>
<dbReference type="SMART" id="SM00360">
    <property type="entry name" value="RRM"/>
    <property type="match status" value="1"/>
</dbReference>
<dbReference type="GO" id="GO:0003729">
    <property type="term" value="F:mRNA binding"/>
    <property type="evidence" value="ECO:0007669"/>
    <property type="project" value="TreeGrafter"/>
</dbReference>
<dbReference type="GO" id="GO:0031124">
    <property type="term" value="P:mRNA 3'-end processing"/>
    <property type="evidence" value="ECO:0007669"/>
    <property type="project" value="InterPro"/>
</dbReference>
<sequence length="257" mass="28750">MTVVLQCYDTTLRPRGSNVVFVGNIPYELTEEQLTEVFKEVGPVVSFRLVFDRESGRPRGYGFCEYHDAETAASAVRNLNNVEVGGRQLRVDYADGDPAVNPTTNIQTDRSSVEKSTPVSTQQTITPQVTMSPAQLLEILSTMKLYIQTHQEQARVLLAQNPQLSYALFQAMIQHNFVDPGILPRILLHNTSQAQQVQPSSVQNPPPIVPGTNYVPPNQLLLQVLNLPQQTIDMLPPEQRNHVLALKQQLLLQTRQS</sequence>
<dbReference type="AlphaFoldDB" id="A0A9N8ZUD9"/>
<dbReference type="OrthoDB" id="272703at2759"/>
<comment type="caution">
    <text evidence="6">The sequence shown here is derived from an EMBL/GenBank/DDBJ whole genome shotgun (WGS) entry which is preliminary data.</text>
</comment>
<accession>A0A9N8ZUD9</accession>
<evidence type="ECO:0000256" key="3">
    <source>
        <dbReference type="PROSITE-ProRule" id="PRU00176"/>
    </source>
</evidence>
<dbReference type="InterPro" id="IPR038192">
    <property type="entry name" value="CSTF_C_sf"/>
</dbReference>
<evidence type="ECO:0000256" key="4">
    <source>
        <dbReference type="SAM" id="MobiDB-lite"/>
    </source>
</evidence>
<dbReference type="EMBL" id="CAJVPK010000417">
    <property type="protein sequence ID" value="CAG8507681.1"/>
    <property type="molecule type" value="Genomic_DNA"/>
</dbReference>
<feature type="region of interest" description="Disordered" evidence="4">
    <location>
        <begin position="96"/>
        <end position="126"/>
    </location>
</feature>
<evidence type="ECO:0000259" key="5">
    <source>
        <dbReference type="PROSITE" id="PS50102"/>
    </source>
</evidence>
<dbReference type="Gene3D" id="3.30.70.330">
    <property type="match status" value="1"/>
</dbReference>
<dbReference type="Pfam" id="PF00076">
    <property type="entry name" value="RRM_1"/>
    <property type="match status" value="1"/>
</dbReference>
<dbReference type="PANTHER" id="PTHR45735:SF2">
    <property type="entry name" value="CLEAVAGE STIMULATION FACTOR SUBUNIT 2"/>
    <property type="match status" value="1"/>
</dbReference>
<dbReference type="GO" id="GO:0005847">
    <property type="term" value="C:mRNA cleavage and polyadenylation specificity factor complex"/>
    <property type="evidence" value="ECO:0007669"/>
    <property type="project" value="TreeGrafter"/>
</dbReference>
<keyword evidence="2" id="KW-0539">Nucleus</keyword>
<feature type="compositionally biased region" description="Polar residues" evidence="4">
    <location>
        <begin position="101"/>
        <end position="126"/>
    </location>
</feature>
<dbReference type="Gene3D" id="1.10.20.70">
    <property type="entry name" value="Transcription termination and cleavage factor, C-terminal domain"/>
    <property type="match status" value="1"/>
</dbReference>
<dbReference type="PROSITE" id="PS50102">
    <property type="entry name" value="RRM"/>
    <property type="match status" value="1"/>
</dbReference>
<dbReference type="SUPFAM" id="SSF54928">
    <property type="entry name" value="RNA-binding domain, RBD"/>
    <property type="match status" value="1"/>
</dbReference>
<keyword evidence="3" id="KW-0694">RNA-binding</keyword>
<comment type="subcellular location">
    <subcellularLocation>
        <location evidence="1">Nucleus</location>
    </subcellularLocation>
</comment>
<gene>
    <name evidence="6" type="ORF">DEBURN_LOCUS5011</name>
</gene>
<evidence type="ECO:0000313" key="6">
    <source>
        <dbReference type="EMBL" id="CAG8507681.1"/>
    </source>
</evidence>
<dbReference type="Pfam" id="PF14327">
    <property type="entry name" value="CSTF2_hinge"/>
    <property type="match status" value="1"/>
</dbReference>
<evidence type="ECO:0000313" key="7">
    <source>
        <dbReference type="Proteomes" id="UP000789706"/>
    </source>
</evidence>